<name>A0A923RM71_9FIRM</name>
<evidence type="ECO:0008006" key="4">
    <source>
        <dbReference type="Google" id="ProtNLM"/>
    </source>
</evidence>
<reference evidence="2" key="1">
    <citation type="submission" date="2020-08" db="EMBL/GenBank/DDBJ databases">
        <title>Genome public.</title>
        <authorList>
            <person name="Liu C."/>
            <person name="Sun Q."/>
        </authorList>
    </citation>
    <scope>NUCLEOTIDE SEQUENCE</scope>
    <source>
        <strain evidence="2">NSJ-68</strain>
    </source>
</reference>
<keyword evidence="1" id="KW-1133">Transmembrane helix</keyword>
<feature type="transmembrane region" description="Helical" evidence="1">
    <location>
        <begin position="116"/>
        <end position="133"/>
    </location>
</feature>
<dbReference type="PROSITE" id="PS51257">
    <property type="entry name" value="PROKAR_LIPOPROTEIN"/>
    <property type="match status" value="1"/>
</dbReference>
<evidence type="ECO:0000313" key="3">
    <source>
        <dbReference type="Proteomes" id="UP000649345"/>
    </source>
</evidence>
<feature type="transmembrane region" description="Helical" evidence="1">
    <location>
        <begin position="12"/>
        <end position="31"/>
    </location>
</feature>
<accession>A0A923RM71</accession>
<proteinExistence type="predicted"/>
<dbReference type="RefSeq" id="WP_186873426.1">
    <property type="nucleotide sequence ID" value="NZ_JACOOR010000005.1"/>
</dbReference>
<protein>
    <recommendedName>
        <fullName evidence="4">DUF2178 domain-containing protein</fullName>
    </recommendedName>
</protein>
<dbReference type="EMBL" id="JACOOR010000005">
    <property type="protein sequence ID" value="MBC5659964.1"/>
    <property type="molecule type" value="Genomic_DNA"/>
</dbReference>
<gene>
    <name evidence="2" type="ORF">H8S44_09285</name>
</gene>
<dbReference type="Proteomes" id="UP000649345">
    <property type="component" value="Unassembled WGS sequence"/>
</dbReference>
<evidence type="ECO:0000256" key="1">
    <source>
        <dbReference type="SAM" id="Phobius"/>
    </source>
</evidence>
<feature type="transmembrane region" description="Helical" evidence="1">
    <location>
        <begin position="37"/>
        <end position="56"/>
    </location>
</feature>
<comment type="caution">
    <text evidence="2">The sequence shown here is derived from an EMBL/GenBank/DDBJ whole genome shotgun (WGS) entry which is preliminary data.</text>
</comment>
<keyword evidence="1" id="KW-0472">Membrane</keyword>
<keyword evidence="1" id="KW-0812">Transmembrane</keyword>
<evidence type="ECO:0000313" key="2">
    <source>
        <dbReference type="EMBL" id="MBC5659964.1"/>
    </source>
</evidence>
<feature type="transmembrane region" description="Helical" evidence="1">
    <location>
        <begin position="91"/>
        <end position="110"/>
    </location>
</feature>
<keyword evidence="3" id="KW-1185">Reference proteome</keyword>
<organism evidence="2 3">
    <name type="scientific">Anaerosacchariphilus hominis</name>
    <dbReference type="NCBI Taxonomy" id="2763017"/>
    <lineage>
        <taxon>Bacteria</taxon>
        <taxon>Bacillati</taxon>
        <taxon>Bacillota</taxon>
        <taxon>Clostridia</taxon>
        <taxon>Lachnospirales</taxon>
        <taxon>Lachnospiraceae</taxon>
        <taxon>Anaerosacchariphilus</taxon>
    </lineage>
</organism>
<sequence>MEVYKKSYTGFVVWLIGFCVVVVGACFLPNLGIQLTLAVVDNASTIGIFILTLLIYQTESVYWYNGTSYEEAKAAGSERRKAFALAHMKRFGYFALAFLAYTVVSLMLGIPYGFDIVIACVGILIAALSTLKIKL</sequence>
<dbReference type="AlphaFoldDB" id="A0A923RM71"/>